<gene>
    <name evidence="1" type="ORF">GSOID_T00012450001</name>
</gene>
<sequence>MIVALDKPKDKTAKIRLKFLGTNQAQSHMPTRLAVLDMNTGIPTRQRSNLDTRKDRPIFHLPGWLPHRALCYDVEIPMSTDLSDVYLDELPRLRMEVDEAVKEFESKVDNGRYNKNISIYRTLNTRPPRTNGLQKQVYRSMIAYSSATMNDRSGKTSMTVLAKIFNEDQKLKPMITRGTTFGPPKRGLSAILSLSRK</sequence>
<protein>
    <submittedName>
        <fullName evidence="1">Uncharacterized protein</fullName>
    </submittedName>
</protein>
<dbReference type="AlphaFoldDB" id="E4XIM6"/>
<accession>E4XIM6</accession>
<dbReference type="InParanoid" id="E4XIM6"/>
<evidence type="ECO:0000313" key="2">
    <source>
        <dbReference type="Proteomes" id="UP000001307"/>
    </source>
</evidence>
<keyword evidence="2" id="KW-1185">Reference proteome</keyword>
<dbReference type="EMBL" id="FN653055">
    <property type="protein sequence ID" value="CBY10427.1"/>
    <property type="molecule type" value="Genomic_DNA"/>
</dbReference>
<reference evidence="1" key="1">
    <citation type="journal article" date="2010" name="Science">
        <title>Plasticity of animal genome architecture unmasked by rapid evolution of a pelagic tunicate.</title>
        <authorList>
            <person name="Denoeud F."/>
            <person name="Henriet S."/>
            <person name="Mungpakdee S."/>
            <person name="Aury J.M."/>
            <person name="Da Silva C."/>
            <person name="Brinkmann H."/>
            <person name="Mikhaleva J."/>
            <person name="Olsen L.C."/>
            <person name="Jubin C."/>
            <person name="Canestro C."/>
            <person name="Bouquet J.M."/>
            <person name="Danks G."/>
            <person name="Poulain J."/>
            <person name="Campsteijn C."/>
            <person name="Adamski M."/>
            <person name="Cross I."/>
            <person name="Yadetie F."/>
            <person name="Muffato M."/>
            <person name="Louis A."/>
            <person name="Butcher S."/>
            <person name="Tsagkogeorga G."/>
            <person name="Konrad A."/>
            <person name="Singh S."/>
            <person name="Jensen M.F."/>
            <person name="Cong E.H."/>
            <person name="Eikeseth-Otteraa H."/>
            <person name="Noel B."/>
            <person name="Anthouard V."/>
            <person name="Porcel B.M."/>
            <person name="Kachouri-Lafond R."/>
            <person name="Nishino A."/>
            <person name="Ugolini M."/>
            <person name="Chourrout P."/>
            <person name="Nishida H."/>
            <person name="Aasland R."/>
            <person name="Huzurbazar S."/>
            <person name="Westhof E."/>
            <person name="Delsuc F."/>
            <person name="Lehrach H."/>
            <person name="Reinhardt R."/>
            <person name="Weissenbach J."/>
            <person name="Roy S.W."/>
            <person name="Artiguenave F."/>
            <person name="Postlethwait J.H."/>
            <person name="Manak J.R."/>
            <person name="Thompson E.M."/>
            <person name="Jaillon O."/>
            <person name="Du Pasquier L."/>
            <person name="Boudinot P."/>
            <person name="Liberles D.A."/>
            <person name="Volff J.N."/>
            <person name="Philippe H."/>
            <person name="Lenhard B."/>
            <person name="Roest Crollius H."/>
            <person name="Wincker P."/>
            <person name="Chourrout D."/>
        </authorList>
    </citation>
    <scope>NUCLEOTIDE SEQUENCE [LARGE SCALE GENOMIC DNA]</scope>
</reference>
<evidence type="ECO:0000313" key="1">
    <source>
        <dbReference type="EMBL" id="CBY10427.1"/>
    </source>
</evidence>
<proteinExistence type="predicted"/>
<name>E4XIM6_OIKDI</name>
<organism evidence="1">
    <name type="scientific">Oikopleura dioica</name>
    <name type="common">Tunicate</name>
    <dbReference type="NCBI Taxonomy" id="34765"/>
    <lineage>
        <taxon>Eukaryota</taxon>
        <taxon>Metazoa</taxon>
        <taxon>Chordata</taxon>
        <taxon>Tunicata</taxon>
        <taxon>Appendicularia</taxon>
        <taxon>Copelata</taxon>
        <taxon>Oikopleuridae</taxon>
        <taxon>Oikopleura</taxon>
    </lineage>
</organism>
<dbReference type="Proteomes" id="UP000001307">
    <property type="component" value="Unassembled WGS sequence"/>
</dbReference>